<dbReference type="Proteomes" id="UP000241769">
    <property type="component" value="Unassembled WGS sequence"/>
</dbReference>
<sequence>MITTLRQLSRRCEPLKPNLNVRHNSGLFNYSNRYKPLFSEPPLSRAEREDPFFFTPTLHRDPRIETHNVDQLSQLKRFKKLNEMREGHALEMRPLTVPIYEEIMLYYLQNVKKDETKELLKEMKQHQLEPSSLIYNRALVSLASDIEAVEELLQEMKLKEHEPHFMSMNRIIEQLRGGGREKEEKAAKYFLQMREEGTVNSGTYIIVGQLYQTGARKKVVEGLNELIERQKIILNKEDVKLMLKMEAADVSIEGWGDVEVYSLHFSNLLRAQRFQEVVDRYQEMTKELVIPDLASDLMLIEAYARLDEKDKALSMLNSLRIPKRPQRSVKSHLAHLSKALEEKGIEHPKGPFETFYKWIKKNFQGKSNFLLIGLTSMLRVSLEGHRHTPIPPRTFSAGNLNAPTVDILLAQLANHAATVLPTLQQLMTCISQIQPNIHAPAFRTATSNFNWKMEDESLVDLFIEYMALSISAHSSLVTSIVPALIDSFQLSKPEDETNYTPQQLSDHQLVVSRIHKTLRVILSTAPSSSETIHKYISLSYPHIKLHGPQEHESFLVAVLGITQYHPALTEHILLIIVDRLLQLDVLIKVEDLPDDDEEAEEELFFPVELDNDGKILGLLTERKAREVNVMAEKLDAMMDTVFRWIRSRIENREIEETTPLFQMLIRIFDMKIMLTPQSKYVQFIMFYFLQLQPKLSENFVGYLLGIINDKSRSPSIRQTAAGYIGSFLSRTTFISYDLLDLCLNYLMEVLHEYLEKAEKSTIIPDIDVHGMFYSICQSTLYFVCFNHDTLVSKDPDYLHRYQFKRIIESRLNPLQFCLSTVSAEFLKISSRCGIDLQVTRGGVSTLTRGGRNNVLETVFPFDPYLLGRSSAYIRDHYRTWKEEEENSGDEDDEPGSQLTNVEEEEASGSLRAMSLSTPYASHMMLASSGSPFSSPSYNYASPP</sequence>
<dbReference type="STRING" id="1890364.A0A2P6MQ59"/>
<keyword evidence="4" id="KW-1185">Reference proteome</keyword>
<comment type="caution">
    <text evidence="3">The sequence shown here is derived from an EMBL/GenBank/DDBJ whole genome shotgun (WGS) entry which is preliminary data.</text>
</comment>
<dbReference type="GO" id="GO:0001042">
    <property type="term" value="F:RNA polymerase I core binding"/>
    <property type="evidence" value="ECO:0007669"/>
    <property type="project" value="TreeGrafter"/>
</dbReference>
<feature type="region of interest" description="Disordered" evidence="2">
    <location>
        <begin position="882"/>
        <end position="913"/>
    </location>
</feature>
<dbReference type="Pfam" id="PF05327">
    <property type="entry name" value="RRN3"/>
    <property type="match status" value="1"/>
</dbReference>
<dbReference type="InterPro" id="IPR011990">
    <property type="entry name" value="TPR-like_helical_dom_sf"/>
</dbReference>
<dbReference type="GO" id="GO:0006361">
    <property type="term" value="P:transcription initiation at RNA polymerase I promoter"/>
    <property type="evidence" value="ECO:0007669"/>
    <property type="project" value="InterPro"/>
</dbReference>
<dbReference type="EMBL" id="MDYQ01000539">
    <property type="protein sequence ID" value="PRP73830.1"/>
    <property type="molecule type" value="Genomic_DNA"/>
</dbReference>
<dbReference type="InterPro" id="IPR007991">
    <property type="entry name" value="RNA_pol_I_trans_ini_fac_RRN3"/>
</dbReference>
<protein>
    <submittedName>
        <fullName evidence="3">RNA polymerase I-specific transcription initiation factor RRN3</fullName>
    </submittedName>
</protein>
<gene>
    <name evidence="3" type="ORF">PROFUN_10200</name>
</gene>
<proteinExistence type="inferred from homology"/>
<dbReference type="OrthoDB" id="16705at2759"/>
<evidence type="ECO:0000256" key="1">
    <source>
        <dbReference type="ARBA" id="ARBA00010098"/>
    </source>
</evidence>
<dbReference type="GO" id="GO:0005634">
    <property type="term" value="C:nucleus"/>
    <property type="evidence" value="ECO:0007669"/>
    <property type="project" value="TreeGrafter"/>
</dbReference>
<dbReference type="AlphaFoldDB" id="A0A2P6MQ59"/>
<name>A0A2P6MQ59_9EUKA</name>
<reference evidence="3 4" key="1">
    <citation type="journal article" date="2018" name="Genome Biol. Evol.">
        <title>Multiple Roots of Fruiting Body Formation in Amoebozoa.</title>
        <authorList>
            <person name="Hillmann F."/>
            <person name="Forbes G."/>
            <person name="Novohradska S."/>
            <person name="Ferling I."/>
            <person name="Riege K."/>
            <person name="Groth M."/>
            <person name="Westermann M."/>
            <person name="Marz M."/>
            <person name="Spaller T."/>
            <person name="Winckler T."/>
            <person name="Schaap P."/>
            <person name="Glockner G."/>
        </authorList>
    </citation>
    <scope>NUCLEOTIDE SEQUENCE [LARGE SCALE GENOMIC DNA]</scope>
    <source>
        <strain evidence="3 4">Jena</strain>
    </source>
</reference>
<keyword evidence="3" id="KW-0648">Protein biosynthesis</keyword>
<comment type="similarity">
    <text evidence="1">Belongs to the RRN3 family.</text>
</comment>
<evidence type="ECO:0000256" key="2">
    <source>
        <dbReference type="SAM" id="MobiDB-lite"/>
    </source>
</evidence>
<dbReference type="InParanoid" id="A0A2P6MQ59"/>
<feature type="compositionally biased region" description="Acidic residues" evidence="2">
    <location>
        <begin position="882"/>
        <end position="894"/>
    </location>
</feature>
<evidence type="ECO:0000313" key="4">
    <source>
        <dbReference type="Proteomes" id="UP000241769"/>
    </source>
</evidence>
<keyword evidence="3" id="KW-0396">Initiation factor</keyword>
<dbReference type="GO" id="GO:0001181">
    <property type="term" value="F:RNA polymerase I general transcription initiation factor activity"/>
    <property type="evidence" value="ECO:0007669"/>
    <property type="project" value="InterPro"/>
</dbReference>
<dbReference type="PANTHER" id="PTHR12790">
    <property type="entry name" value="TRANSCRIPTION INITIATION FACTOR IA RRN3"/>
    <property type="match status" value="1"/>
</dbReference>
<dbReference type="PANTHER" id="PTHR12790:SF0">
    <property type="entry name" value="RNA POLYMERASE I-SPECIFIC TRANSCRIPTION INITIATION FACTOR RRN3-RELATED"/>
    <property type="match status" value="1"/>
</dbReference>
<evidence type="ECO:0000313" key="3">
    <source>
        <dbReference type="EMBL" id="PRP73830.1"/>
    </source>
</evidence>
<dbReference type="Gene3D" id="1.25.40.10">
    <property type="entry name" value="Tetratricopeptide repeat domain"/>
    <property type="match status" value="1"/>
</dbReference>
<dbReference type="GO" id="GO:0003743">
    <property type="term" value="F:translation initiation factor activity"/>
    <property type="evidence" value="ECO:0007669"/>
    <property type="project" value="UniProtKB-KW"/>
</dbReference>
<organism evidence="3 4">
    <name type="scientific">Planoprotostelium fungivorum</name>
    <dbReference type="NCBI Taxonomy" id="1890364"/>
    <lineage>
        <taxon>Eukaryota</taxon>
        <taxon>Amoebozoa</taxon>
        <taxon>Evosea</taxon>
        <taxon>Variosea</taxon>
        <taxon>Cavosteliida</taxon>
        <taxon>Cavosteliaceae</taxon>
        <taxon>Planoprotostelium</taxon>
    </lineage>
</organism>
<accession>A0A2P6MQ59</accession>